<feature type="region of interest" description="Disordered" evidence="1">
    <location>
        <begin position="410"/>
        <end position="600"/>
    </location>
</feature>
<feature type="compositionally biased region" description="Acidic residues" evidence="1">
    <location>
        <begin position="504"/>
        <end position="530"/>
    </location>
</feature>
<reference evidence="2 3" key="1">
    <citation type="journal article" date="2019" name="Plant Biotechnol. J.">
        <title>The red bayberry genome and genetic basis of sex determination.</title>
        <authorList>
            <person name="Jia H.M."/>
            <person name="Jia H.J."/>
            <person name="Cai Q.L."/>
            <person name="Wang Y."/>
            <person name="Zhao H.B."/>
            <person name="Yang W.F."/>
            <person name="Wang G.Y."/>
            <person name="Li Y.H."/>
            <person name="Zhan D.L."/>
            <person name="Shen Y.T."/>
            <person name="Niu Q.F."/>
            <person name="Chang L."/>
            <person name="Qiu J."/>
            <person name="Zhao L."/>
            <person name="Xie H.B."/>
            <person name="Fu W.Y."/>
            <person name="Jin J."/>
            <person name="Li X.W."/>
            <person name="Jiao Y."/>
            <person name="Zhou C.C."/>
            <person name="Tu T."/>
            <person name="Chai C.Y."/>
            <person name="Gao J.L."/>
            <person name="Fan L.J."/>
            <person name="van de Weg E."/>
            <person name="Wang J.Y."/>
            <person name="Gao Z.S."/>
        </authorList>
    </citation>
    <scope>NUCLEOTIDE SEQUENCE [LARGE SCALE GENOMIC DNA]</scope>
    <source>
        <tissue evidence="2">Leaves</tissue>
    </source>
</reference>
<dbReference type="PANTHER" id="PTHR33621:SF2">
    <property type="entry name" value="RIBOSOMAL L1 DOMAIN-CONTAINING PROTEIN"/>
    <property type="match status" value="1"/>
</dbReference>
<feature type="compositionally biased region" description="Low complexity" evidence="1">
    <location>
        <begin position="119"/>
        <end position="133"/>
    </location>
</feature>
<protein>
    <submittedName>
        <fullName evidence="2">Uncharacterized protein</fullName>
    </submittedName>
</protein>
<name>A0A6A1UZJ9_9ROSI</name>
<feature type="compositionally biased region" description="Polar residues" evidence="1">
    <location>
        <begin position="185"/>
        <end position="196"/>
    </location>
</feature>
<evidence type="ECO:0000313" key="2">
    <source>
        <dbReference type="EMBL" id="KAB1205516.1"/>
    </source>
</evidence>
<gene>
    <name evidence="2" type="ORF">CJ030_MR7G026009</name>
</gene>
<feature type="region of interest" description="Disordered" evidence="1">
    <location>
        <begin position="613"/>
        <end position="638"/>
    </location>
</feature>
<dbReference type="PANTHER" id="PTHR33621">
    <property type="entry name" value="ASPARTIC/GLUTAMIC ACID-RICH PROTEIN"/>
    <property type="match status" value="1"/>
</dbReference>
<evidence type="ECO:0000256" key="1">
    <source>
        <dbReference type="SAM" id="MobiDB-lite"/>
    </source>
</evidence>
<feature type="compositionally biased region" description="Basic and acidic residues" evidence="1">
    <location>
        <begin position="545"/>
        <end position="558"/>
    </location>
</feature>
<proteinExistence type="predicted"/>
<dbReference type="AlphaFoldDB" id="A0A6A1UZJ9"/>
<feature type="compositionally biased region" description="Polar residues" evidence="1">
    <location>
        <begin position="410"/>
        <end position="422"/>
    </location>
</feature>
<evidence type="ECO:0000313" key="3">
    <source>
        <dbReference type="Proteomes" id="UP000516437"/>
    </source>
</evidence>
<feature type="compositionally biased region" description="Polar residues" evidence="1">
    <location>
        <begin position="535"/>
        <end position="544"/>
    </location>
</feature>
<feature type="compositionally biased region" description="Basic and acidic residues" evidence="1">
    <location>
        <begin position="101"/>
        <end position="112"/>
    </location>
</feature>
<feature type="region of interest" description="Disordered" evidence="1">
    <location>
        <begin position="48"/>
        <end position="197"/>
    </location>
</feature>
<dbReference type="EMBL" id="RXIC02000025">
    <property type="protein sequence ID" value="KAB1205516.1"/>
    <property type="molecule type" value="Genomic_DNA"/>
</dbReference>
<sequence length="691" mass="76029">MDFHSLARKELQALCKKNKIPANMTNVAMADALQALQQVEGLEEILNPSDSNLSKSPEKIVIGPPDIPPTASRTSIRRKPIKEESESTQLLTRSRRGTRRKTAEDINQENKDVNVLSTPAIPSSRRRAPAASACRNIDIQLREDEEEKKIDAQGRSDAPETPAVPSSRRRGPAARGPRKLEAQNEENSAQQLGSTRRSVRLLEKNMAKLSIIENVKGEPVKIHELFEETTNDSDRSEVSVEVGKRVCEVESEITDELEVLSDPKSDGSPEIETESEVDCKDKNKSVDESELDVLNSKQELATVISDNLGAVKASEAIDEAHDERSGELEVISNEKLEKAIDVDDESVDDRGPADAPVIEQVTVSEDSLTVEVPNDISAEVEDLVIAYKSLQVDSAGVEETLELNLLRHSSSDVQDECQNLASKDSDIHVPQIDGMGSYDSGSEYSTEVESDKDKLSSECEDSNSDDDAETEMGSDDSGSEYDTEVESDEVKLSNENSSESEEKNSEDDVETEMGSDDSGSEYGTEVESDEDKLSGENSSECQYKNSDDVAETERKDSEVPTSQNSKEESDPLVTKSNIPDVFDPEGNMTEGENSGSKSIVNEECQIQVSENEGLNDDYAMAPCPVQNPVSKMETDSTEKYADKSLRQLKKLAREKEIATQKEKNKGQNETKEQVGKKRIALQTLPENRIEG</sequence>
<comment type="caution">
    <text evidence="2">The sequence shown here is derived from an EMBL/GenBank/DDBJ whole genome shotgun (WGS) entry which is preliminary data.</text>
</comment>
<feature type="compositionally biased region" description="Basic and acidic residues" evidence="1">
    <location>
        <begin position="655"/>
        <end position="675"/>
    </location>
</feature>
<feature type="compositionally biased region" description="Polar residues" evidence="1">
    <location>
        <begin position="590"/>
        <end position="600"/>
    </location>
</feature>
<keyword evidence="3" id="KW-1185">Reference proteome</keyword>
<feature type="compositionally biased region" description="Acidic residues" evidence="1">
    <location>
        <begin position="458"/>
        <end position="487"/>
    </location>
</feature>
<feature type="region of interest" description="Disordered" evidence="1">
    <location>
        <begin position="260"/>
        <end position="285"/>
    </location>
</feature>
<accession>A0A6A1UZJ9</accession>
<dbReference type="OrthoDB" id="1916794at2759"/>
<dbReference type="Proteomes" id="UP000516437">
    <property type="component" value="Chromosome 7"/>
</dbReference>
<feature type="region of interest" description="Disordered" evidence="1">
    <location>
        <begin position="655"/>
        <end position="691"/>
    </location>
</feature>
<feature type="compositionally biased region" description="Basic and acidic residues" evidence="1">
    <location>
        <begin position="147"/>
        <end position="158"/>
    </location>
</feature>
<organism evidence="2 3">
    <name type="scientific">Morella rubra</name>
    <name type="common">Chinese bayberry</name>
    <dbReference type="NCBI Taxonomy" id="262757"/>
    <lineage>
        <taxon>Eukaryota</taxon>
        <taxon>Viridiplantae</taxon>
        <taxon>Streptophyta</taxon>
        <taxon>Embryophyta</taxon>
        <taxon>Tracheophyta</taxon>
        <taxon>Spermatophyta</taxon>
        <taxon>Magnoliopsida</taxon>
        <taxon>eudicotyledons</taxon>
        <taxon>Gunneridae</taxon>
        <taxon>Pentapetalae</taxon>
        <taxon>rosids</taxon>
        <taxon>fabids</taxon>
        <taxon>Fagales</taxon>
        <taxon>Myricaceae</taxon>
        <taxon>Morella</taxon>
    </lineage>
</organism>